<protein>
    <submittedName>
        <fullName evidence="2">Uncharacterized protein</fullName>
    </submittedName>
</protein>
<dbReference type="RefSeq" id="WP_262596475.1">
    <property type="nucleotide sequence ID" value="NZ_CP103300.1"/>
</dbReference>
<keyword evidence="1" id="KW-1133">Transmembrane helix</keyword>
<dbReference type="Proteomes" id="UP001163255">
    <property type="component" value="Chromosome"/>
</dbReference>
<keyword evidence="3" id="KW-1185">Reference proteome</keyword>
<keyword evidence="1" id="KW-0472">Membrane</keyword>
<organism evidence="2 3">
    <name type="scientific">Endozoicomonas euniceicola</name>
    <dbReference type="NCBI Taxonomy" id="1234143"/>
    <lineage>
        <taxon>Bacteria</taxon>
        <taxon>Pseudomonadati</taxon>
        <taxon>Pseudomonadota</taxon>
        <taxon>Gammaproteobacteria</taxon>
        <taxon>Oceanospirillales</taxon>
        <taxon>Endozoicomonadaceae</taxon>
        <taxon>Endozoicomonas</taxon>
    </lineage>
</organism>
<dbReference type="EMBL" id="CP103300">
    <property type="protein sequence ID" value="UYM14799.1"/>
    <property type="molecule type" value="Genomic_DNA"/>
</dbReference>
<accession>A0ABY6GQX6</accession>
<proteinExistence type="predicted"/>
<name>A0ABY6GQX6_9GAMM</name>
<reference evidence="2" key="1">
    <citation type="submission" date="2022-10" db="EMBL/GenBank/DDBJ databases">
        <title>Completed Genome Sequence of two octocoral isolated bacterium, Endozoicomonas euniceicola EF212T and Endozoicomonas gorgoniicola PS125T.</title>
        <authorList>
            <person name="Chiou Y.-J."/>
            <person name="Chen Y.-H."/>
        </authorList>
    </citation>
    <scope>NUCLEOTIDE SEQUENCE</scope>
    <source>
        <strain evidence="2">EF212</strain>
    </source>
</reference>
<gene>
    <name evidence="2" type="ORF">NX720_18150</name>
</gene>
<evidence type="ECO:0000313" key="2">
    <source>
        <dbReference type="EMBL" id="UYM14799.1"/>
    </source>
</evidence>
<evidence type="ECO:0000256" key="1">
    <source>
        <dbReference type="SAM" id="Phobius"/>
    </source>
</evidence>
<keyword evidence="1" id="KW-0812">Transmembrane</keyword>
<feature type="transmembrane region" description="Helical" evidence="1">
    <location>
        <begin position="21"/>
        <end position="48"/>
    </location>
</feature>
<evidence type="ECO:0000313" key="3">
    <source>
        <dbReference type="Proteomes" id="UP001163255"/>
    </source>
</evidence>
<sequence length="67" mass="7906">MERVMERVQINRQIGWLTIPVLAELVEFILLIRVVGIFTSPFAIYIHLLDLPSGCEQWRLQQQIKSR</sequence>